<dbReference type="AlphaFoldDB" id="A0A7I4Z272"/>
<organism evidence="1 2">
    <name type="scientific">Haemonchus contortus</name>
    <name type="common">Barber pole worm</name>
    <dbReference type="NCBI Taxonomy" id="6289"/>
    <lineage>
        <taxon>Eukaryota</taxon>
        <taxon>Metazoa</taxon>
        <taxon>Ecdysozoa</taxon>
        <taxon>Nematoda</taxon>
        <taxon>Chromadorea</taxon>
        <taxon>Rhabditida</taxon>
        <taxon>Rhabditina</taxon>
        <taxon>Rhabditomorpha</taxon>
        <taxon>Strongyloidea</taxon>
        <taxon>Trichostrongylidae</taxon>
        <taxon>Haemonchus</taxon>
    </lineage>
</organism>
<reference evidence="2" key="1">
    <citation type="submission" date="2020-12" db="UniProtKB">
        <authorList>
            <consortium name="WormBaseParasite"/>
        </authorList>
    </citation>
    <scope>IDENTIFICATION</scope>
    <source>
        <strain evidence="2">MHco3</strain>
    </source>
</reference>
<name>A0A7I4Z272_HAECO</name>
<dbReference type="Proteomes" id="UP000025227">
    <property type="component" value="Unplaced"/>
</dbReference>
<accession>A0A7I4Z272</accession>
<sequence>MSTLSGHRKIDGFYLRQRCVGCYCSISAVFKMNGCCDIPKLGCDALSLLARCACECRPRLPERGGMLDSGYICRTVLTFSSSNKVPFVVMYFVLKSYSVFSSGD</sequence>
<proteinExistence type="predicted"/>
<evidence type="ECO:0000313" key="1">
    <source>
        <dbReference type="Proteomes" id="UP000025227"/>
    </source>
</evidence>
<protein>
    <submittedName>
        <fullName evidence="2">Ovule protein</fullName>
    </submittedName>
</protein>
<keyword evidence="1" id="KW-1185">Reference proteome</keyword>
<evidence type="ECO:0000313" key="2">
    <source>
        <dbReference type="WBParaSite" id="HCON_00177635-00001"/>
    </source>
</evidence>
<dbReference type="WBParaSite" id="HCON_00177635-00001">
    <property type="protein sequence ID" value="HCON_00177635-00001"/>
    <property type="gene ID" value="HCON_00177635"/>
</dbReference>